<organism evidence="5 6">
    <name type="scientific">Emiliania huxleyi (strain CCMP1516)</name>
    <dbReference type="NCBI Taxonomy" id="280463"/>
    <lineage>
        <taxon>Eukaryota</taxon>
        <taxon>Haptista</taxon>
        <taxon>Haptophyta</taxon>
        <taxon>Prymnesiophyceae</taxon>
        <taxon>Isochrysidales</taxon>
        <taxon>Noelaerhabdaceae</taxon>
        <taxon>Emiliania</taxon>
    </lineage>
</organism>
<dbReference type="Pfam" id="PF00439">
    <property type="entry name" value="Bromodomain"/>
    <property type="match status" value="1"/>
</dbReference>
<evidence type="ECO:0000313" key="5">
    <source>
        <dbReference type="EnsemblProtists" id="EOD36874"/>
    </source>
</evidence>
<dbReference type="Gene3D" id="1.20.920.10">
    <property type="entry name" value="Bromodomain-like"/>
    <property type="match status" value="1"/>
</dbReference>
<proteinExistence type="predicted"/>
<dbReference type="InterPro" id="IPR001487">
    <property type="entry name" value="Bromodomain"/>
</dbReference>
<dbReference type="SMART" id="SM00297">
    <property type="entry name" value="BROMO"/>
    <property type="match status" value="1"/>
</dbReference>
<dbReference type="PROSITE" id="PS50014">
    <property type="entry name" value="BROMODOMAIN_2"/>
    <property type="match status" value="1"/>
</dbReference>
<dbReference type="AlphaFoldDB" id="A0A0D3KM89"/>
<evidence type="ECO:0000256" key="1">
    <source>
        <dbReference type="ARBA" id="ARBA00023117"/>
    </source>
</evidence>
<reference evidence="6" key="1">
    <citation type="journal article" date="2013" name="Nature">
        <title>Pan genome of the phytoplankton Emiliania underpins its global distribution.</title>
        <authorList>
            <person name="Read B.A."/>
            <person name="Kegel J."/>
            <person name="Klute M.J."/>
            <person name="Kuo A."/>
            <person name="Lefebvre S.C."/>
            <person name="Maumus F."/>
            <person name="Mayer C."/>
            <person name="Miller J."/>
            <person name="Monier A."/>
            <person name="Salamov A."/>
            <person name="Young J."/>
            <person name="Aguilar M."/>
            <person name="Claverie J.M."/>
            <person name="Frickenhaus S."/>
            <person name="Gonzalez K."/>
            <person name="Herman E.K."/>
            <person name="Lin Y.C."/>
            <person name="Napier J."/>
            <person name="Ogata H."/>
            <person name="Sarno A.F."/>
            <person name="Shmutz J."/>
            <person name="Schroeder D."/>
            <person name="de Vargas C."/>
            <person name="Verret F."/>
            <person name="von Dassow P."/>
            <person name="Valentin K."/>
            <person name="Van de Peer Y."/>
            <person name="Wheeler G."/>
            <person name="Dacks J.B."/>
            <person name="Delwiche C.F."/>
            <person name="Dyhrman S.T."/>
            <person name="Glockner G."/>
            <person name="John U."/>
            <person name="Richards T."/>
            <person name="Worden A.Z."/>
            <person name="Zhang X."/>
            <person name="Grigoriev I.V."/>
            <person name="Allen A.E."/>
            <person name="Bidle K."/>
            <person name="Borodovsky M."/>
            <person name="Bowler C."/>
            <person name="Brownlee C."/>
            <person name="Cock J.M."/>
            <person name="Elias M."/>
            <person name="Gladyshev V.N."/>
            <person name="Groth M."/>
            <person name="Guda C."/>
            <person name="Hadaegh A."/>
            <person name="Iglesias-Rodriguez M.D."/>
            <person name="Jenkins J."/>
            <person name="Jones B.M."/>
            <person name="Lawson T."/>
            <person name="Leese F."/>
            <person name="Lindquist E."/>
            <person name="Lobanov A."/>
            <person name="Lomsadze A."/>
            <person name="Malik S.B."/>
            <person name="Marsh M.E."/>
            <person name="Mackinder L."/>
            <person name="Mock T."/>
            <person name="Mueller-Roeber B."/>
            <person name="Pagarete A."/>
            <person name="Parker M."/>
            <person name="Probert I."/>
            <person name="Quesneville H."/>
            <person name="Raines C."/>
            <person name="Rensing S.A."/>
            <person name="Riano-Pachon D.M."/>
            <person name="Richier S."/>
            <person name="Rokitta S."/>
            <person name="Shiraiwa Y."/>
            <person name="Soanes D.M."/>
            <person name="van der Giezen M."/>
            <person name="Wahlund T.M."/>
            <person name="Williams B."/>
            <person name="Wilson W."/>
            <person name="Wolfe G."/>
            <person name="Wurch L.L."/>
        </authorList>
    </citation>
    <scope>NUCLEOTIDE SEQUENCE</scope>
</reference>
<feature type="domain" description="Bromo" evidence="4">
    <location>
        <begin position="20"/>
        <end position="92"/>
    </location>
</feature>
<dbReference type="GeneID" id="17282144"/>
<accession>A0A0D3KM89</accession>
<evidence type="ECO:0000259" key="4">
    <source>
        <dbReference type="PROSITE" id="PS50014"/>
    </source>
</evidence>
<dbReference type="EnsemblProtists" id="EOD36874">
    <property type="protein sequence ID" value="EOD36874"/>
    <property type="gene ID" value="EMIHUDRAFT_201152"/>
</dbReference>
<name>A0A0D3KM89_EMIH1</name>
<dbReference type="CDD" id="cd04369">
    <property type="entry name" value="Bromodomain"/>
    <property type="match status" value="1"/>
</dbReference>
<feature type="region of interest" description="Disordered" evidence="3">
    <location>
        <begin position="259"/>
        <end position="278"/>
    </location>
</feature>
<dbReference type="PANTHER" id="PTHR45926">
    <property type="entry name" value="OSJNBA0053K19.4 PROTEIN"/>
    <property type="match status" value="1"/>
</dbReference>
<dbReference type="InterPro" id="IPR036427">
    <property type="entry name" value="Bromodomain-like_sf"/>
</dbReference>
<evidence type="ECO:0000256" key="3">
    <source>
        <dbReference type="SAM" id="MobiDB-lite"/>
    </source>
</evidence>
<dbReference type="PaxDb" id="2903-EOD36874"/>
<dbReference type="Proteomes" id="UP000013827">
    <property type="component" value="Unassembled WGS sequence"/>
</dbReference>
<dbReference type="SUPFAM" id="SSF47370">
    <property type="entry name" value="Bromodomain"/>
    <property type="match status" value="1"/>
</dbReference>
<reference evidence="5" key="2">
    <citation type="submission" date="2024-10" db="UniProtKB">
        <authorList>
            <consortium name="EnsemblProtists"/>
        </authorList>
    </citation>
    <scope>IDENTIFICATION</scope>
</reference>
<keyword evidence="1 2" id="KW-0103">Bromodomain</keyword>
<dbReference type="RefSeq" id="XP_005789303.1">
    <property type="nucleotide sequence ID" value="XM_005789246.1"/>
</dbReference>
<evidence type="ECO:0000313" key="6">
    <source>
        <dbReference type="Proteomes" id="UP000013827"/>
    </source>
</evidence>
<dbReference type="KEGG" id="ehx:EMIHUDRAFT_201152"/>
<dbReference type="HOGENOM" id="CLU_875609_0_0_1"/>
<protein>
    <recommendedName>
        <fullName evidence="4">Bromo domain-containing protein</fullName>
    </recommendedName>
</protein>
<keyword evidence="6" id="KW-1185">Reference proteome</keyword>
<sequence>MFKEAALAREVHKMLEAFKRREPCKLYFNRPVSATAGADFMRGYLTVIKQPMDLGTRPADEKHYQFLEDFACDCRQIWKNALVFNEPRGKPEPNKPGSPAYIFDHASKLASDFEAKLAEMHRELEKEAPPCPRLLRARLLLADVRRSPFSEHYRREKDWRKLGDEYVAFLREEMKRPSEPEDLDSITDWLRKVQRQADGEDAGQAAWLAWLAELKRRVVRVCENALAYNQGRQAAGKCAKHLKEAFELRSRVARQLAKESPRALKPLDGREAGSSKRVRVELDELDAETFARARELAEERARKAVEMDLQDELEEYPQ</sequence>
<evidence type="ECO:0000256" key="2">
    <source>
        <dbReference type="PROSITE-ProRule" id="PRU00035"/>
    </source>
</evidence>